<dbReference type="PATRIC" id="fig|1202724.3.peg.599"/>
<reference evidence="1 2" key="1">
    <citation type="submission" date="2015-08" db="EMBL/GenBank/DDBJ databases">
        <title>Whole genome sequence of Flavobacterium akiainvivens IK-1T, from decaying Wikstroemia oahuensis, an endemic Hawaiian shrub.</title>
        <authorList>
            <person name="Wan X."/>
            <person name="Hou S."/>
            <person name="Saito J."/>
            <person name="Donachie S."/>
        </authorList>
    </citation>
    <scope>NUCLEOTIDE SEQUENCE [LARGE SCALE GENOMIC DNA]</scope>
    <source>
        <strain evidence="1 2">IK-1</strain>
    </source>
</reference>
<dbReference type="Proteomes" id="UP000037755">
    <property type="component" value="Unassembled WGS sequence"/>
</dbReference>
<evidence type="ECO:0000313" key="1">
    <source>
        <dbReference type="EMBL" id="KOS05104.1"/>
    </source>
</evidence>
<proteinExistence type="predicted"/>
<gene>
    <name evidence="1" type="ORF">AM493_02920</name>
</gene>
<protein>
    <submittedName>
        <fullName evidence="1">Uncharacterized protein</fullName>
    </submittedName>
</protein>
<keyword evidence="2" id="KW-1185">Reference proteome</keyword>
<dbReference type="EMBL" id="LIYD01000005">
    <property type="protein sequence ID" value="KOS05104.1"/>
    <property type="molecule type" value="Genomic_DNA"/>
</dbReference>
<organism evidence="1 2">
    <name type="scientific">Flavobacterium akiainvivens</name>
    <dbReference type="NCBI Taxonomy" id="1202724"/>
    <lineage>
        <taxon>Bacteria</taxon>
        <taxon>Pseudomonadati</taxon>
        <taxon>Bacteroidota</taxon>
        <taxon>Flavobacteriia</taxon>
        <taxon>Flavobacteriales</taxon>
        <taxon>Flavobacteriaceae</taxon>
        <taxon>Flavobacterium</taxon>
    </lineage>
</organism>
<dbReference type="AlphaFoldDB" id="A0A0M8MBB1"/>
<accession>A0A0M8MBB1</accession>
<comment type="caution">
    <text evidence="1">The sequence shown here is derived from an EMBL/GenBank/DDBJ whole genome shotgun (WGS) entry which is preliminary data.</text>
</comment>
<sequence length="120" mass="13909">MHPGNFVKWTSEYDLSWSEYGRYTISGDTLRLDLYDEISMDQNSTSRSFKVADSLAAANVKPYNVKYYLISGDNLQFLTLKNKKLKPVKRIYDSSLPKPLGWLFGNGRKYIYHKTGLLKK</sequence>
<name>A0A0M8MBB1_9FLAO</name>
<evidence type="ECO:0000313" key="2">
    <source>
        <dbReference type="Proteomes" id="UP000037755"/>
    </source>
</evidence>